<dbReference type="RefSeq" id="WP_105044596.1">
    <property type="nucleotide sequence ID" value="NZ_MQWA01000001.1"/>
</dbReference>
<dbReference type="GO" id="GO:0009307">
    <property type="term" value="P:DNA restriction-modification system"/>
    <property type="evidence" value="ECO:0007669"/>
    <property type="project" value="UniProtKB-KW"/>
</dbReference>
<dbReference type="Proteomes" id="UP000239907">
    <property type="component" value="Unassembled WGS sequence"/>
</dbReference>
<keyword evidence="3" id="KW-0238">DNA-binding</keyword>
<dbReference type="Gene3D" id="3.90.220.20">
    <property type="entry name" value="DNA methylase specificity domains"/>
    <property type="match status" value="2"/>
</dbReference>
<comment type="caution">
    <text evidence="5">The sequence shown here is derived from an EMBL/GenBank/DDBJ whole genome shotgun (WGS) entry which is preliminary data.</text>
</comment>
<name>A0A2S7U4Z1_9BACT</name>
<dbReference type="OrthoDB" id="9811611at2"/>
<proteinExistence type="inferred from homology"/>
<feature type="domain" description="Type I restriction modification DNA specificity" evidence="4">
    <location>
        <begin position="194"/>
        <end position="354"/>
    </location>
</feature>
<dbReference type="GO" id="GO:0003677">
    <property type="term" value="F:DNA binding"/>
    <property type="evidence" value="ECO:0007669"/>
    <property type="project" value="UniProtKB-KW"/>
</dbReference>
<dbReference type="PANTHER" id="PTHR30408:SF13">
    <property type="entry name" value="TYPE I RESTRICTION ENZYME HINDI SPECIFICITY SUBUNIT"/>
    <property type="match status" value="1"/>
</dbReference>
<dbReference type="AlphaFoldDB" id="A0A2S7U4Z1"/>
<evidence type="ECO:0000256" key="2">
    <source>
        <dbReference type="ARBA" id="ARBA00022747"/>
    </source>
</evidence>
<keyword evidence="2" id="KW-0680">Restriction system</keyword>
<evidence type="ECO:0000259" key="4">
    <source>
        <dbReference type="Pfam" id="PF01420"/>
    </source>
</evidence>
<evidence type="ECO:0000313" key="6">
    <source>
        <dbReference type="Proteomes" id="UP000239907"/>
    </source>
</evidence>
<dbReference type="InterPro" id="IPR000055">
    <property type="entry name" value="Restrct_endonuc_typeI_TRD"/>
</dbReference>
<sequence>MSEWKEIPLGELATFKTGKLDSNAATENGAYPFFTCSRDTFRTDTYSFDDEVVLLAGNNANGVFPLKYFKGKFDAYQRTYVIRPIDTKFLSTRYLYYVLRPQLDHLRSISTGAATKFLTMGLLNSLSLPVPPLAEQKRIAGILSAYDELIENNLRRIKILEDMAQSLYREWFVHFRFPGHQDTPLTDSPQGPIPQGWEVKKLKDVTSKIGSGATPKGGKDAYKSEGISLIRSLNIFDHEFKHKNLAFIDDAQAKKLNNVIVEENDVLLNITGASVARCTMVPPVVLPARVNQHVAIIRANQDCDSFYILDGINSDERKRAILAMAQGGATREALTKTTLNNLEFVIPPSAILQRYSSIRRSLFDEHQTLAHKNQNLRSTRDLLLPKLLTPSS</sequence>
<evidence type="ECO:0000256" key="1">
    <source>
        <dbReference type="ARBA" id="ARBA00010923"/>
    </source>
</evidence>
<dbReference type="SUPFAM" id="SSF116734">
    <property type="entry name" value="DNA methylase specificity domain"/>
    <property type="match status" value="2"/>
</dbReference>
<keyword evidence="6" id="KW-1185">Reference proteome</keyword>
<evidence type="ECO:0000313" key="5">
    <source>
        <dbReference type="EMBL" id="PQJ30075.1"/>
    </source>
</evidence>
<dbReference type="EMBL" id="MQWA01000001">
    <property type="protein sequence ID" value="PQJ30075.1"/>
    <property type="molecule type" value="Genomic_DNA"/>
</dbReference>
<dbReference type="InterPro" id="IPR052021">
    <property type="entry name" value="Type-I_RS_S_subunit"/>
</dbReference>
<dbReference type="InterPro" id="IPR044946">
    <property type="entry name" value="Restrct_endonuc_typeI_TRD_sf"/>
</dbReference>
<feature type="domain" description="Type I restriction modification DNA specificity" evidence="4">
    <location>
        <begin position="1"/>
        <end position="155"/>
    </location>
</feature>
<accession>A0A2S7U4Z1</accession>
<reference evidence="5 6" key="1">
    <citation type="submission" date="2016-12" db="EMBL/GenBank/DDBJ databases">
        <title>Study of bacterial adaptation to deep sea.</title>
        <authorList>
            <person name="Song J."/>
            <person name="Yoshizawa S."/>
            <person name="Kogure K."/>
        </authorList>
    </citation>
    <scope>NUCLEOTIDE SEQUENCE [LARGE SCALE GENOMIC DNA]</scope>
    <source>
        <strain evidence="5 6">SAORIC-165</strain>
    </source>
</reference>
<dbReference type="PANTHER" id="PTHR30408">
    <property type="entry name" value="TYPE-1 RESTRICTION ENZYME ECOKI SPECIFICITY PROTEIN"/>
    <property type="match status" value="1"/>
</dbReference>
<gene>
    <name evidence="5" type="ORF">BSZ32_17385</name>
</gene>
<dbReference type="Pfam" id="PF01420">
    <property type="entry name" value="Methylase_S"/>
    <property type="match status" value="2"/>
</dbReference>
<evidence type="ECO:0000256" key="3">
    <source>
        <dbReference type="ARBA" id="ARBA00023125"/>
    </source>
</evidence>
<organism evidence="5 6">
    <name type="scientific">Rubritalea profundi</name>
    <dbReference type="NCBI Taxonomy" id="1658618"/>
    <lineage>
        <taxon>Bacteria</taxon>
        <taxon>Pseudomonadati</taxon>
        <taxon>Verrucomicrobiota</taxon>
        <taxon>Verrucomicrobiia</taxon>
        <taxon>Verrucomicrobiales</taxon>
        <taxon>Rubritaleaceae</taxon>
        <taxon>Rubritalea</taxon>
    </lineage>
</organism>
<comment type="similarity">
    <text evidence="1">Belongs to the type-I restriction system S methylase family.</text>
</comment>
<dbReference type="Gene3D" id="1.10.287.1120">
    <property type="entry name" value="Bipartite methylase S protein"/>
    <property type="match status" value="1"/>
</dbReference>
<protein>
    <recommendedName>
        <fullName evidence="4">Type I restriction modification DNA specificity domain-containing protein</fullName>
    </recommendedName>
</protein>